<protein>
    <submittedName>
        <fullName evidence="1">Nucleotide pyrophosphatase</fullName>
    </submittedName>
</protein>
<comment type="caution">
    <text evidence="1">The sequence shown here is derived from an EMBL/GenBank/DDBJ whole genome shotgun (WGS) entry which is preliminary data.</text>
</comment>
<sequence length="431" mass="46706">MDSQIDSENEGLYELRPVARYDDASRANAATTGQTVGNAATEQGKRHGLTRYVGARHLGCVLPAVSAALGAPVPTRIHPDPERLRVELGLPHARAAIVVLVDGLGFWNLTLRRGHAAYLRNLLDDSAGSRPISTCFPATTVAAMGTFGTGTCPGLTGMTGYSQLNPRNGKICQLIAFRDAMSPQELQTQPTMFSALAGTGMRVTSIGLPKFAGSALTEAAFHGADYHGMRSMDDRVRAAAEASREPGITYLYFNECDKAGHNYGWESEQWIAAFEKVDGCLGLLRREVPRDTLIVVVADHGMVQTDPQQRIDIAATPQLSQGVALVGGEPRAPMLYVNPDVDPRDVADRWRDYLGERAWVGTRRQAIDAGLYGMVRPEVEPMIGDVIAAANDRVTIVDSRFQTDRATRLPSVHGSATVMETDVPFLIDYID</sequence>
<dbReference type="Pfam" id="PF01663">
    <property type="entry name" value="Phosphodiest"/>
    <property type="match status" value="1"/>
</dbReference>
<proteinExistence type="predicted"/>
<accession>A0A261ES36</accession>
<dbReference type="RefSeq" id="WP_094691778.1">
    <property type="nucleotide sequence ID" value="NZ_MWWQ01000014.1"/>
</dbReference>
<dbReference type="PANTHER" id="PTHR10151:SF120">
    <property type="entry name" value="BIS(5'-ADENOSYL)-TRIPHOSPHATASE"/>
    <property type="match status" value="1"/>
</dbReference>
<dbReference type="InterPro" id="IPR002591">
    <property type="entry name" value="Phosphodiest/P_Trfase"/>
</dbReference>
<dbReference type="EMBL" id="MWWQ01000014">
    <property type="protein sequence ID" value="OZG49663.1"/>
    <property type="molecule type" value="Genomic_DNA"/>
</dbReference>
<dbReference type="AlphaFoldDB" id="A0A261ES36"/>
<dbReference type="Proteomes" id="UP000216454">
    <property type="component" value="Unassembled WGS sequence"/>
</dbReference>
<keyword evidence="2" id="KW-1185">Reference proteome</keyword>
<evidence type="ECO:0000313" key="2">
    <source>
        <dbReference type="Proteomes" id="UP000216454"/>
    </source>
</evidence>
<organism evidence="1 2">
    <name type="scientific">Pseudoscardovia suis</name>
    <dbReference type="NCBI Taxonomy" id="987063"/>
    <lineage>
        <taxon>Bacteria</taxon>
        <taxon>Bacillati</taxon>
        <taxon>Actinomycetota</taxon>
        <taxon>Actinomycetes</taxon>
        <taxon>Bifidobacteriales</taxon>
        <taxon>Bifidobacteriaceae</taxon>
        <taxon>Pseudoscardovia</taxon>
    </lineage>
</organism>
<dbReference type="GO" id="GO:0016787">
    <property type="term" value="F:hydrolase activity"/>
    <property type="evidence" value="ECO:0007669"/>
    <property type="project" value="UniProtKB-ARBA"/>
</dbReference>
<dbReference type="SUPFAM" id="SSF53649">
    <property type="entry name" value="Alkaline phosphatase-like"/>
    <property type="match status" value="1"/>
</dbReference>
<name>A0A261ES36_9BIFI</name>
<evidence type="ECO:0000313" key="1">
    <source>
        <dbReference type="EMBL" id="OZG49663.1"/>
    </source>
</evidence>
<dbReference type="OrthoDB" id="9779267at2"/>
<gene>
    <name evidence="1" type="ORF">PSSU_1487</name>
</gene>
<dbReference type="PANTHER" id="PTHR10151">
    <property type="entry name" value="ECTONUCLEOTIDE PYROPHOSPHATASE/PHOSPHODIESTERASE"/>
    <property type="match status" value="1"/>
</dbReference>
<dbReference type="Gene3D" id="3.40.720.10">
    <property type="entry name" value="Alkaline Phosphatase, subunit A"/>
    <property type="match status" value="1"/>
</dbReference>
<reference evidence="1 2" key="1">
    <citation type="journal article" date="2017" name="BMC Genomics">
        <title>Comparative genomic and phylogenomic analyses of the Bifidobacteriaceae family.</title>
        <authorList>
            <person name="Lugli G.A."/>
            <person name="Milani C."/>
            <person name="Turroni F."/>
            <person name="Duranti S."/>
            <person name="Mancabelli L."/>
            <person name="Mangifesta M."/>
            <person name="Ferrario C."/>
            <person name="Modesto M."/>
            <person name="Mattarelli P."/>
            <person name="Jiri K."/>
            <person name="van Sinderen D."/>
            <person name="Ventura M."/>
        </authorList>
    </citation>
    <scope>NUCLEOTIDE SEQUENCE [LARGE SCALE GENOMIC DNA]</scope>
    <source>
        <strain evidence="1 2">DSM 24744</strain>
    </source>
</reference>
<dbReference type="InterPro" id="IPR017850">
    <property type="entry name" value="Alkaline_phosphatase_core_sf"/>
</dbReference>